<feature type="compositionally biased region" description="Basic and acidic residues" evidence="2">
    <location>
        <begin position="74"/>
        <end position="97"/>
    </location>
</feature>
<dbReference type="PROSITE" id="PS50157">
    <property type="entry name" value="ZINC_FINGER_C2H2_2"/>
    <property type="match status" value="2"/>
</dbReference>
<keyword evidence="1" id="KW-0479">Metal-binding</keyword>
<dbReference type="Gene3D" id="3.30.160.60">
    <property type="entry name" value="Classic Zinc Finger"/>
    <property type="match status" value="1"/>
</dbReference>
<feature type="compositionally biased region" description="Low complexity" evidence="2">
    <location>
        <begin position="251"/>
        <end position="260"/>
    </location>
</feature>
<dbReference type="SUPFAM" id="SSF57667">
    <property type="entry name" value="beta-beta-alpha zinc fingers"/>
    <property type="match status" value="1"/>
</dbReference>
<evidence type="ECO:0000259" key="3">
    <source>
        <dbReference type="PROSITE" id="PS50157"/>
    </source>
</evidence>
<dbReference type="AlphaFoldDB" id="A0A0B7B460"/>
<accession>A0A0B7B460</accession>
<evidence type="ECO:0000256" key="1">
    <source>
        <dbReference type="PROSITE-ProRule" id="PRU00042"/>
    </source>
</evidence>
<organism evidence="4">
    <name type="scientific">Arion vulgaris</name>
    <dbReference type="NCBI Taxonomy" id="1028688"/>
    <lineage>
        <taxon>Eukaryota</taxon>
        <taxon>Metazoa</taxon>
        <taxon>Spiralia</taxon>
        <taxon>Lophotrochozoa</taxon>
        <taxon>Mollusca</taxon>
        <taxon>Gastropoda</taxon>
        <taxon>Heterobranchia</taxon>
        <taxon>Euthyneura</taxon>
        <taxon>Panpulmonata</taxon>
        <taxon>Eupulmonata</taxon>
        <taxon>Stylommatophora</taxon>
        <taxon>Helicina</taxon>
        <taxon>Arionoidea</taxon>
        <taxon>Arionidae</taxon>
        <taxon>Arion</taxon>
    </lineage>
</organism>
<feature type="region of interest" description="Disordered" evidence="2">
    <location>
        <begin position="475"/>
        <end position="512"/>
    </location>
</feature>
<feature type="compositionally biased region" description="Polar residues" evidence="2">
    <location>
        <begin position="481"/>
        <end position="498"/>
    </location>
</feature>
<reference evidence="4" key="1">
    <citation type="submission" date="2014-12" db="EMBL/GenBank/DDBJ databases">
        <title>Insight into the proteome of Arion vulgaris.</title>
        <authorList>
            <person name="Aradska J."/>
            <person name="Bulat T."/>
            <person name="Smidak R."/>
            <person name="Sarate P."/>
            <person name="Gangsoo J."/>
            <person name="Sialana F."/>
            <person name="Bilban M."/>
            <person name="Lubec G."/>
        </authorList>
    </citation>
    <scope>NUCLEOTIDE SEQUENCE</scope>
    <source>
        <tissue evidence="4">Skin</tissue>
    </source>
</reference>
<sequence>MDYESSSKFISSLAKFLQSLCNGYVEFDSGVQVIGHLYLSVDTGKTIDYILNEKVCKTDENSVTFISNSFHAQPAEKPRPPGKRTAKDSDKVDSKTEEELDSFSGVQTEPRSTNVGTVPSRSINQNSPHSQSSKRPYSPPHKQSQLKSGHASPKHKKSKTELIEQNTPSQLSNPASENSISSAPSPAADIGPSHSAQSSDALHGSQLGESYPQSFFHPDDENSLADESEERDIKPTIDTDVTFIKEEFAPSSSCSQSGSQSHDRPHGDDSSLYPYQSNQVFSPYAGSGGFGASQRSNFSSSGSAHMFSSNSGQGSSKIEGEGPVDPSDLFQSAVKIESGVKFKVNRTVLSRKVSQPSGLIKHARAFDDISSQKNNSDMETAAVEDDKQNETTSDQESSVSDYHWLGGNHSSQQPNANGMFECETCGKAYSYRRCLQRHLWQCNQMRQLKCTLCDKEFYRSDKLRNHMRHLHRVELPRKTPSRSTAAFQKDQSADTSHSIIDESPCLSDSELK</sequence>
<feature type="compositionally biased region" description="Polar residues" evidence="2">
    <location>
        <begin position="104"/>
        <end position="147"/>
    </location>
</feature>
<feature type="region of interest" description="Disordered" evidence="2">
    <location>
        <begin position="370"/>
        <end position="415"/>
    </location>
</feature>
<keyword evidence="1" id="KW-0863">Zinc-finger</keyword>
<name>A0A0B7B460_9EUPU</name>
<evidence type="ECO:0000256" key="2">
    <source>
        <dbReference type="SAM" id="MobiDB-lite"/>
    </source>
</evidence>
<dbReference type="EMBL" id="HACG01040035">
    <property type="protein sequence ID" value="CEK86900.1"/>
    <property type="molecule type" value="Transcribed_RNA"/>
</dbReference>
<proteinExistence type="predicted"/>
<feature type="domain" description="C2H2-type" evidence="3">
    <location>
        <begin position="420"/>
        <end position="438"/>
    </location>
</feature>
<feature type="domain" description="C2H2-type" evidence="3">
    <location>
        <begin position="448"/>
        <end position="476"/>
    </location>
</feature>
<feature type="compositionally biased region" description="Acidic residues" evidence="2">
    <location>
        <begin position="221"/>
        <end position="230"/>
    </location>
</feature>
<feature type="region of interest" description="Disordered" evidence="2">
    <location>
        <begin position="71"/>
        <end position="326"/>
    </location>
</feature>
<dbReference type="Pfam" id="PF00096">
    <property type="entry name" value="zf-C2H2"/>
    <property type="match status" value="2"/>
</dbReference>
<keyword evidence="1" id="KW-0862">Zinc</keyword>
<feature type="compositionally biased region" description="Low complexity" evidence="2">
    <location>
        <begin position="172"/>
        <end position="193"/>
    </location>
</feature>
<gene>
    <name evidence="4" type="primary">ORF156206</name>
</gene>
<dbReference type="SMART" id="SM00355">
    <property type="entry name" value="ZnF_C2H2"/>
    <property type="match status" value="2"/>
</dbReference>
<feature type="compositionally biased region" description="Polar residues" evidence="2">
    <location>
        <begin position="390"/>
        <end position="400"/>
    </location>
</feature>
<dbReference type="InterPro" id="IPR013087">
    <property type="entry name" value="Znf_C2H2_type"/>
</dbReference>
<dbReference type="InterPro" id="IPR036236">
    <property type="entry name" value="Znf_C2H2_sf"/>
</dbReference>
<dbReference type="GO" id="GO:0008270">
    <property type="term" value="F:zinc ion binding"/>
    <property type="evidence" value="ECO:0007669"/>
    <property type="project" value="UniProtKB-KW"/>
</dbReference>
<protein>
    <recommendedName>
        <fullName evidence="3">C2H2-type domain-containing protein</fullName>
    </recommendedName>
</protein>
<feature type="compositionally biased region" description="Low complexity" evidence="2">
    <location>
        <begin position="296"/>
        <end position="312"/>
    </location>
</feature>
<evidence type="ECO:0000313" key="4">
    <source>
        <dbReference type="EMBL" id="CEK86900.1"/>
    </source>
</evidence>
<dbReference type="PROSITE" id="PS00028">
    <property type="entry name" value="ZINC_FINGER_C2H2_1"/>
    <property type="match status" value="1"/>
</dbReference>
<feature type="compositionally biased region" description="Basic and acidic residues" evidence="2">
    <location>
        <begin position="231"/>
        <end position="248"/>
    </location>
</feature>